<accession>A0A0B7BP58</accession>
<feature type="non-terminal residue" evidence="1">
    <location>
        <position position="1"/>
    </location>
</feature>
<proteinExistence type="predicted"/>
<protein>
    <submittedName>
        <fullName evidence="1">Uncharacterized protein</fullName>
    </submittedName>
</protein>
<reference evidence="1" key="1">
    <citation type="submission" date="2014-12" db="EMBL/GenBank/DDBJ databases">
        <title>Insight into the proteome of Arion vulgaris.</title>
        <authorList>
            <person name="Aradska J."/>
            <person name="Bulat T."/>
            <person name="Smidak R."/>
            <person name="Sarate P."/>
            <person name="Gangsoo J."/>
            <person name="Sialana F."/>
            <person name="Bilban M."/>
            <person name="Lubec G."/>
        </authorList>
    </citation>
    <scope>NUCLEOTIDE SEQUENCE</scope>
    <source>
        <tissue evidence="1">Skin</tissue>
    </source>
</reference>
<gene>
    <name evidence="1" type="primary">ORF199162</name>
</gene>
<dbReference type="EMBL" id="HACG01047281">
    <property type="protein sequence ID" value="CEK94146.1"/>
    <property type="molecule type" value="Transcribed_RNA"/>
</dbReference>
<dbReference type="AlphaFoldDB" id="A0A0B7BP58"/>
<name>A0A0B7BP58_9EUPU</name>
<organism evidence="1">
    <name type="scientific">Arion vulgaris</name>
    <dbReference type="NCBI Taxonomy" id="1028688"/>
    <lineage>
        <taxon>Eukaryota</taxon>
        <taxon>Metazoa</taxon>
        <taxon>Spiralia</taxon>
        <taxon>Lophotrochozoa</taxon>
        <taxon>Mollusca</taxon>
        <taxon>Gastropoda</taxon>
        <taxon>Heterobranchia</taxon>
        <taxon>Euthyneura</taxon>
        <taxon>Panpulmonata</taxon>
        <taxon>Eupulmonata</taxon>
        <taxon>Stylommatophora</taxon>
        <taxon>Helicina</taxon>
        <taxon>Arionoidea</taxon>
        <taxon>Arionidae</taxon>
        <taxon>Arion</taxon>
    </lineage>
</organism>
<sequence length="65" mass="7061">LRLPNSFGSLLTSVLSAVDSSGENLAGCVQPEPTINYYSKAVVYHSNKSYTHTQSVADWLAESKK</sequence>
<evidence type="ECO:0000313" key="1">
    <source>
        <dbReference type="EMBL" id="CEK94146.1"/>
    </source>
</evidence>